<feature type="region of interest" description="Disordered" evidence="1">
    <location>
        <begin position="1"/>
        <end position="21"/>
    </location>
</feature>
<organism evidence="2 3">
    <name type="scientific">Sphaeroforma arctica JP610</name>
    <dbReference type="NCBI Taxonomy" id="667725"/>
    <lineage>
        <taxon>Eukaryota</taxon>
        <taxon>Ichthyosporea</taxon>
        <taxon>Ichthyophonida</taxon>
        <taxon>Sphaeroforma</taxon>
    </lineage>
</organism>
<dbReference type="AlphaFoldDB" id="A0A0L0FA59"/>
<dbReference type="EMBL" id="KQ245394">
    <property type="protein sequence ID" value="KNC73609.1"/>
    <property type="molecule type" value="Genomic_DNA"/>
</dbReference>
<gene>
    <name evidence="2" type="ORF">SARC_13833</name>
</gene>
<sequence>MANIPAVLTSKAGDDSGETEGDIVDMRTSAVQFYNNLERDSYTKQWPTQLQM</sequence>
<evidence type="ECO:0000313" key="3">
    <source>
        <dbReference type="Proteomes" id="UP000054560"/>
    </source>
</evidence>
<dbReference type="RefSeq" id="XP_014147511.1">
    <property type="nucleotide sequence ID" value="XM_014292036.1"/>
</dbReference>
<evidence type="ECO:0000256" key="1">
    <source>
        <dbReference type="SAM" id="MobiDB-lite"/>
    </source>
</evidence>
<name>A0A0L0FA59_9EUKA</name>
<accession>A0A0L0FA59</accession>
<reference evidence="2 3" key="1">
    <citation type="submission" date="2011-02" db="EMBL/GenBank/DDBJ databases">
        <title>The Genome Sequence of Sphaeroforma arctica JP610.</title>
        <authorList>
            <consortium name="The Broad Institute Genome Sequencing Platform"/>
            <person name="Russ C."/>
            <person name="Cuomo C."/>
            <person name="Young S.K."/>
            <person name="Zeng Q."/>
            <person name="Gargeya S."/>
            <person name="Alvarado L."/>
            <person name="Berlin A."/>
            <person name="Chapman S.B."/>
            <person name="Chen Z."/>
            <person name="Freedman E."/>
            <person name="Gellesch M."/>
            <person name="Goldberg J."/>
            <person name="Griggs A."/>
            <person name="Gujja S."/>
            <person name="Heilman E."/>
            <person name="Heiman D."/>
            <person name="Howarth C."/>
            <person name="Mehta T."/>
            <person name="Neiman D."/>
            <person name="Pearson M."/>
            <person name="Roberts A."/>
            <person name="Saif S."/>
            <person name="Shea T."/>
            <person name="Shenoy N."/>
            <person name="Sisk P."/>
            <person name="Stolte C."/>
            <person name="Sykes S."/>
            <person name="White J."/>
            <person name="Yandava C."/>
            <person name="Burger G."/>
            <person name="Gray M.W."/>
            <person name="Holland P.W.H."/>
            <person name="King N."/>
            <person name="Lang F.B.F."/>
            <person name="Roger A.J."/>
            <person name="Ruiz-Trillo I."/>
            <person name="Haas B."/>
            <person name="Nusbaum C."/>
            <person name="Birren B."/>
        </authorList>
    </citation>
    <scope>NUCLEOTIDE SEQUENCE [LARGE SCALE GENOMIC DNA]</scope>
    <source>
        <strain evidence="2 3">JP610</strain>
    </source>
</reference>
<feature type="non-terminal residue" evidence="2">
    <location>
        <position position="52"/>
    </location>
</feature>
<proteinExistence type="predicted"/>
<dbReference type="GeneID" id="25914337"/>
<dbReference type="Proteomes" id="UP000054560">
    <property type="component" value="Unassembled WGS sequence"/>
</dbReference>
<protein>
    <submittedName>
        <fullName evidence="2">Uncharacterized protein</fullName>
    </submittedName>
</protein>
<evidence type="ECO:0000313" key="2">
    <source>
        <dbReference type="EMBL" id="KNC73609.1"/>
    </source>
</evidence>
<keyword evidence="3" id="KW-1185">Reference proteome</keyword>